<feature type="active site" evidence="8">
    <location>
        <position position="363"/>
    </location>
</feature>
<dbReference type="InterPro" id="IPR033131">
    <property type="entry name" value="Pectinesterase_Asp_AS"/>
</dbReference>
<comment type="similarity">
    <text evidence="3">In the N-terminal section; belongs to the PMEI family.</text>
</comment>
<gene>
    <name evidence="11" type="ORF">VNO78_12942</name>
</gene>
<dbReference type="SUPFAM" id="SSF101148">
    <property type="entry name" value="Plant invertase/pectin methylesterase inhibitor"/>
    <property type="match status" value="1"/>
</dbReference>
<proteinExistence type="inferred from homology"/>
<evidence type="ECO:0000256" key="7">
    <source>
        <dbReference type="ARBA" id="ARBA00023085"/>
    </source>
</evidence>
<name>A0AAN9SWM2_PSOTE</name>
<protein>
    <recommendedName>
        <fullName evidence="9">Pectinesterase</fullName>
        <ecNumber evidence="9">3.1.1.11</ecNumber>
    </recommendedName>
</protein>
<dbReference type="InterPro" id="IPR035513">
    <property type="entry name" value="Invertase/methylesterase_inhib"/>
</dbReference>
<keyword evidence="12" id="KW-1185">Reference proteome</keyword>
<keyword evidence="5" id="KW-0964">Secreted</keyword>
<dbReference type="Gene3D" id="1.20.140.40">
    <property type="entry name" value="Invertase/pectin methylesterase inhibitor family protein"/>
    <property type="match status" value="1"/>
</dbReference>
<dbReference type="InterPro" id="IPR012334">
    <property type="entry name" value="Pectin_lyas_fold"/>
</dbReference>
<dbReference type="NCBIfam" id="TIGR01614">
    <property type="entry name" value="PME_inhib"/>
    <property type="match status" value="1"/>
</dbReference>
<accession>A0AAN9SWM2</accession>
<dbReference type="InterPro" id="IPR011050">
    <property type="entry name" value="Pectin_lyase_fold/virulence"/>
</dbReference>
<comment type="pathway">
    <text evidence="2 9">Glycan metabolism; pectin degradation; 2-dehydro-3-deoxy-D-gluconate from pectin: step 1/5.</text>
</comment>
<comment type="subcellular location">
    <subcellularLocation>
        <location evidence="1">Secreted</location>
        <location evidence="1">Cell wall</location>
    </subcellularLocation>
</comment>
<evidence type="ECO:0000256" key="4">
    <source>
        <dbReference type="ARBA" id="ARBA00007786"/>
    </source>
</evidence>
<keyword evidence="7 9" id="KW-0063">Aspartyl esterase</keyword>
<dbReference type="InterPro" id="IPR006501">
    <property type="entry name" value="Pectinesterase_inhib_dom"/>
</dbReference>
<dbReference type="CDD" id="cd15798">
    <property type="entry name" value="PMEI-like_3"/>
    <property type="match status" value="1"/>
</dbReference>
<evidence type="ECO:0000256" key="5">
    <source>
        <dbReference type="ARBA" id="ARBA00022512"/>
    </source>
</evidence>
<dbReference type="EC" id="3.1.1.11" evidence="9"/>
<dbReference type="Gene3D" id="2.160.20.10">
    <property type="entry name" value="Single-stranded right-handed beta-helix, Pectin lyase-like"/>
    <property type="match status" value="1"/>
</dbReference>
<dbReference type="PROSITE" id="PS00503">
    <property type="entry name" value="PECTINESTERASE_2"/>
    <property type="match status" value="1"/>
</dbReference>
<dbReference type="GO" id="GO:0030599">
    <property type="term" value="F:pectinesterase activity"/>
    <property type="evidence" value="ECO:0007669"/>
    <property type="project" value="UniProtKB-UniRule"/>
</dbReference>
<feature type="signal peptide" evidence="9">
    <location>
        <begin position="1"/>
        <end position="23"/>
    </location>
</feature>
<comment type="caution">
    <text evidence="11">The sequence shown here is derived from an EMBL/GenBank/DDBJ whole genome shotgun (WGS) entry which is preliminary data.</text>
</comment>
<organism evidence="11 12">
    <name type="scientific">Psophocarpus tetragonolobus</name>
    <name type="common">Winged bean</name>
    <name type="synonym">Dolichos tetragonolobus</name>
    <dbReference type="NCBI Taxonomy" id="3891"/>
    <lineage>
        <taxon>Eukaryota</taxon>
        <taxon>Viridiplantae</taxon>
        <taxon>Streptophyta</taxon>
        <taxon>Embryophyta</taxon>
        <taxon>Tracheophyta</taxon>
        <taxon>Spermatophyta</taxon>
        <taxon>Magnoliopsida</taxon>
        <taxon>eudicotyledons</taxon>
        <taxon>Gunneridae</taxon>
        <taxon>Pentapetalae</taxon>
        <taxon>rosids</taxon>
        <taxon>fabids</taxon>
        <taxon>Fabales</taxon>
        <taxon>Fabaceae</taxon>
        <taxon>Papilionoideae</taxon>
        <taxon>50 kb inversion clade</taxon>
        <taxon>NPAAA clade</taxon>
        <taxon>indigoferoid/millettioid clade</taxon>
        <taxon>Phaseoleae</taxon>
        <taxon>Psophocarpus</taxon>
    </lineage>
</organism>
<evidence type="ECO:0000256" key="6">
    <source>
        <dbReference type="ARBA" id="ARBA00022801"/>
    </source>
</evidence>
<evidence type="ECO:0000259" key="10">
    <source>
        <dbReference type="SMART" id="SM00856"/>
    </source>
</evidence>
<dbReference type="AlphaFoldDB" id="A0AAN9SWM2"/>
<dbReference type="EMBL" id="JAYMYS010000003">
    <property type="protein sequence ID" value="KAK7401449.1"/>
    <property type="molecule type" value="Genomic_DNA"/>
</dbReference>
<evidence type="ECO:0000256" key="9">
    <source>
        <dbReference type="RuleBase" id="RU000589"/>
    </source>
</evidence>
<evidence type="ECO:0000256" key="1">
    <source>
        <dbReference type="ARBA" id="ARBA00004191"/>
    </source>
</evidence>
<dbReference type="Pfam" id="PF04043">
    <property type="entry name" value="PMEI"/>
    <property type="match status" value="1"/>
</dbReference>
<evidence type="ECO:0000256" key="3">
    <source>
        <dbReference type="ARBA" id="ARBA00006027"/>
    </source>
</evidence>
<dbReference type="GO" id="GO:0045490">
    <property type="term" value="P:pectin catabolic process"/>
    <property type="evidence" value="ECO:0007669"/>
    <property type="project" value="UniProtKB-UniRule"/>
</dbReference>
<keyword evidence="5" id="KW-0134">Cell wall</keyword>
<evidence type="ECO:0000256" key="8">
    <source>
        <dbReference type="PROSITE-ProRule" id="PRU10040"/>
    </source>
</evidence>
<dbReference type="SMART" id="SM00856">
    <property type="entry name" value="PMEI"/>
    <property type="match status" value="1"/>
</dbReference>
<dbReference type="Proteomes" id="UP001386955">
    <property type="component" value="Unassembled WGS sequence"/>
</dbReference>
<dbReference type="SUPFAM" id="SSF51126">
    <property type="entry name" value="Pectin lyase-like"/>
    <property type="match status" value="1"/>
</dbReference>
<dbReference type="Pfam" id="PF01095">
    <property type="entry name" value="Pectinesterase"/>
    <property type="match status" value="1"/>
</dbReference>
<dbReference type="GO" id="GO:0004857">
    <property type="term" value="F:enzyme inhibitor activity"/>
    <property type="evidence" value="ECO:0007669"/>
    <property type="project" value="InterPro"/>
</dbReference>
<feature type="domain" description="Pectinesterase inhibitor" evidence="10">
    <location>
        <begin position="28"/>
        <end position="177"/>
    </location>
</feature>
<reference evidence="11 12" key="1">
    <citation type="submission" date="2024-01" db="EMBL/GenBank/DDBJ databases">
        <title>The genomes of 5 underutilized Papilionoideae crops provide insights into root nodulation and disease resistanc.</title>
        <authorList>
            <person name="Jiang F."/>
        </authorList>
    </citation>
    <scope>NUCLEOTIDE SEQUENCE [LARGE SCALE GENOMIC DNA]</scope>
    <source>
        <strain evidence="11">DUOXIRENSHENG_FW03</strain>
        <tissue evidence="11">Leaves</tissue>
    </source>
</reference>
<dbReference type="InterPro" id="IPR000070">
    <property type="entry name" value="Pectinesterase_cat"/>
</dbReference>
<dbReference type="GO" id="GO:0042545">
    <property type="term" value="P:cell wall modification"/>
    <property type="evidence" value="ECO:0007669"/>
    <property type="project" value="UniProtKB-UniRule"/>
</dbReference>
<dbReference type="PANTHER" id="PTHR31707">
    <property type="entry name" value="PECTINESTERASE"/>
    <property type="match status" value="1"/>
</dbReference>
<keyword evidence="9" id="KW-0732">Signal</keyword>
<evidence type="ECO:0000313" key="12">
    <source>
        <dbReference type="Proteomes" id="UP001386955"/>
    </source>
</evidence>
<keyword evidence="6 9" id="KW-0378">Hydrolase</keyword>
<evidence type="ECO:0000256" key="2">
    <source>
        <dbReference type="ARBA" id="ARBA00005184"/>
    </source>
</evidence>
<sequence length="622" mass="69901">METLGKTFLTLLFLSSIFSIASSRRGSVSSSNIDWWCNLTPHPMPCRYYMTTEMKNHGFTMKHKTIFRGMLVQHALNQALIMQKEAHESDQKSITTKSHRSVHGDCLKLYEKTIFHLARTLECFDGKQNCSSVDAQTWLSTALTNIQTCETGAVEVGVEDFKAPKNVSEMIRNSLAMNMELMKHDEQKAEGAFPSWFSTHERKLLQSSRIKAHVVVAKDGSGNFKSVQEALDAAAKRRVKTRFVIHVKKGVYRENIEVAVHNDNIMLVGDGSRNTIITSGRSVQDGYTTYSSATAGIDGLHFIARDISFQNTAGPHKGQAVALRSASDLSVFYRCSIMGYQDTLMAHAQRQFYRQCFIYGTVDFIFGNAAVVFQNCYIFARKPLEGQANMITAQGRGDPFQNTGISIHNSQIRAAPDLRPVVDKYNTFLGRPWQQYSRVVVMKTFIDSFVSPLGWSPWGDSDFAQDTLYYGEYQNHGPGASTTNRVKWPGFHVIKSPTEASQFTVTRLLAGPTWLGSTTVPFTSDIANKVDNLNGNTKVDHDYGIIRSRFSQVCVSIHMGVEHVRELSQNALQLPHEPQFCAYDIWGSYRNLLMECHMHHNTVEYCTKLGLCNKDVVLPTSL</sequence>
<comment type="similarity">
    <text evidence="4">In the C-terminal section; belongs to the pectinesterase family.</text>
</comment>
<comment type="catalytic activity">
    <reaction evidence="9">
        <text>[(1-&gt;4)-alpha-D-galacturonosyl methyl ester](n) + n H2O = [(1-&gt;4)-alpha-D-galacturonosyl](n) + n methanol + n H(+)</text>
        <dbReference type="Rhea" id="RHEA:22380"/>
        <dbReference type="Rhea" id="RHEA-COMP:14570"/>
        <dbReference type="Rhea" id="RHEA-COMP:14573"/>
        <dbReference type="ChEBI" id="CHEBI:15377"/>
        <dbReference type="ChEBI" id="CHEBI:15378"/>
        <dbReference type="ChEBI" id="CHEBI:17790"/>
        <dbReference type="ChEBI" id="CHEBI:140522"/>
        <dbReference type="ChEBI" id="CHEBI:140523"/>
        <dbReference type="EC" id="3.1.1.11"/>
    </reaction>
</comment>
<feature type="chain" id="PRO_5042673131" description="Pectinesterase" evidence="9">
    <location>
        <begin position="24"/>
        <end position="622"/>
    </location>
</feature>
<dbReference type="FunFam" id="2.160.20.10:FF:000001">
    <property type="entry name" value="Pectinesterase"/>
    <property type="match status" value="1"/>
</dbReference>
<evidence type="ECO:0000313" key="11">
    <source>
        <dbReference type="EMBL" id="KAK7401449.1"/>
    </source>
</evidence>